<name>A0AAP0JTJ1_9MAGN</name>
<comment type="caution">
    <text evidence="4">The sequence shown here is derived from an EMBL/GenBank/DDBJ whole genome shotgun (WGS) entry which is preliminary data.</text>
</comment>
<evidence type="ECO:0000313" key="4">
    <source>
        <dbReference type="EMBL" id="KAK9139460.1"/>
    </source>
</evidence>
<evidence type="ECO:0000256" key="1">
    <source>
        <dbReference type="SAM" id="MobiDB-lite"/>
    </source>
</evidence>
<evidence type="ECO:0000313" key="5">
    <source>
        <dbReference type="Proteomes" id="UP001419268"/>
    </source>
</evidence>
<feature type="compositionally biased region" description="Pro residues" evidence="1">
    <location>
        <begin position="40"/>
        <end position="52"/>
    </location>
</feature>
<dbReference type="EMBL" id="JBBNAG010000004">
    <property type="protein sequence ID" value="KAK9139460.1"/>
    <property type="molecule type" value="Genomic_DNA"/>
</dbReference>
<accession>A0AAP0JTJ1</accession>
<sequence>MAFLLPIFALSLAFNAYPSLSLSTHLKLATSTISAAPAFLPNPPPLPSPSPNFAPNDENPLFPTPKTGTSSQSPNGEPTPTIPSNPSPPNPDEMLSPGPFSADAPSGSIHAMSSPASLNSSFGMLNFCGSFVGVVLMVVVVWLKQLFC</sequence>
<protein>
    <submittedName>
        <fullName evidence="4">Uncharacterized protein</fullName>
    </submittedName>
</protein>
<feature type="compositionally biased region" description="Pro residues" evidence="1">
    <location>
        <begin position="80"/>
        <end position="91"/>
    </location>
</feature>
<keyword evidence="3" id="KW-0732">Signal</keyword>
<proteinExistence type="predicted"/>
<dbReference type="Proteomes" id="UP001419268">
    <property type="component" value="Unassembled WGS sequence"/>
</dbReference>
<organism evidence="4 5">
    <name type="scientific">Stephania cephalantha</name>
    <dbReference type="NCBI Taxonomy" id="152367"/>
    <lineage>
        <taxon>Eukaryota</taxon>
        <taxon>Viridiplantae</taxon>
        <taxon>Streptophyta</taxon>
        <taxon>Embryophyta</taxon>
        <taxon>Tracheophyta</taxon>
        <taxon>Spermatophyta</taxon>
        <taxon>Magnoliopsida</taxon>
        <taxon>Ranunculales</taxon>
        <taxon>Menispermaceae</taxon>
        <taxon>Menispermoideae</taxon>
        <taxon>Cissampelideae</taxon>
        <taxon>Stephania</taxon>
    </lineage>
</organism>
<keyword evidence="5" id="KW-1185">Reference proteome</keyword>
<keyword evidence="2" id="KW-0472">Membrane</keyword>
<keyword evidence="2" id="KW-1133">Transmembrane helix</keyword>
<dbReference type="PANTHER" id="PTHR35725:SF4">
    <property type="entry name" value="CLASSICAL ARABINOGALACTAN PROTEIN 26"/>
    <property type="match status" value="1"/>
</dbReference>
<reference evidence="4 5" key="1">
    <citation type="submission" date="2024-01" db="EMBL/GenBank/DDBJ databases">
        <title>Genome assemblies of Stephania.</title>
        <authorList>
            <person name="Yang L."/>
        </authorList>
    </citation>
    <scope>NUCLEOTIDE SEQUENCE [LARGE SCALE GENOMIC DNA]</scope>
    <source>
        <strain evidence="4">JXDWG</strain>
        <tissue evidence="4">Leaf</tissue>
    </source>
</reference>
<gene>
    <name evidence="4" type="ORF">Scep_009141</name>
</gene>
<feature type="compositionally biased region" description="Polar residues" evidence="1">
    <location>
        <begin position="66"/>
        <end position="76"/>
    </location>
</feature>
<feature type="transmembrane region" description="Helical" evidence="2">
    <location>
        <begin position="122"/>
        <end position="143"/>
    </location>
</feature>
<feature type="region of interest" description="Disordered" evidence="1">
    <location>
        <begin position="40"/>
        <end position="107"/>
    </location>
</feature>
<evidence type="ECO:0000256" key="2">
    <source>
        <dbReference type="SAM" id="Phobius"/>
    </source>
</evidence>
<evidence type="ECO:0000256" key="3">
    <source>
        <dbReference type="SAM" id="SignalP"/>
    </source>
</evidence>
<keyword evidence="2" id="KW-0812">Transmembrane</keyword>
<dbReference type="PANTHER" id="PTHR35725">
    <property type="entry name" value="CLASSICAL ARABINOGALACTAN PROTEIN 26"/>
    <property type="match status" value="1"/>
</dbReference>
<dbReference type="InterPro" id="IPR039346">
    <property type="entry name" value="AGP25/26"/>
</dbReference>
<feature type="signal peptide" evidence="3">
    <location>
        <begin position="1"/>
        <end position="21"/>
    </location>
</feature>
<dbReference type="AlphaFoldDB" id="A0AAP0JTJ1"/>
<feature type="chain" id="PRO_5042898156" evidence="3">
    <location>
        <begin position="22"/>
        <end position="148"/>
    </location>
</feature>